<sequence length="132" mass="14852">MYPRIRGGGDSREPKAYAMLWSRNPLLGRKKQVCLQWIPSHVGMPGNEAADELAELKEIQALKMALARFRSGHLRGMTFVRGGVKSFFTFPCSLLASPAHLLDYWGISLGQLFENQDLVCDILMRKGQMDLV</sequence>
<evidence type="ECO:0008006" key="3">
    <source>
        <dbReference type="Google" id="ProtNLM"/>
    </source>
</evidence>
<reference evidence="1" key="1">
    <citation type="submission" date="2020-08" db="EMBL/GenBank/DDBJ databases">
        <title>Multicomponent nature underlies the extraordinary mechanical properties of spider dragline silk.</title>
        <authorList>
            <person name="Kono N."/>
            <person name="Nakamura H."/>
            <person name="Mori M."/>
            <person name="Yoshida Y."/>
            <person name="Ohtoshi R."/>
            <person name="Malay A.D."/>
            <person name="Moran D.A.P."/>
            <person name="Tomita M."/>
            <person name="Numata K."/>
            <person name="Arakawa K."/>
        </authorList>
    </citation>
    <scope>NUCLEOTIDE SEQUENCE</scope>
</reference>
<dbReference type="SUPFAM" id="SSF53098">
    <property type="entry name" value="Ribonuclease H-like"/>
    <property type="match status" value="1"/>
</dbReference>
<organism evidence="1 2">
    <name type="scientific">Trichonephila clavipes</name>
    <name type="common">Golden silk orbweaver</name>
    <name type="synonym">Nephila clavipes</name>
    <dbReference type="NCBI Taxonomy" id="2585209"/>
    <lineage>
        <taxon>Eukaryota</taxon>
        <taxon>Metazoa</taxon>
        <taxon>Ecdysozoa</taxon>
        <taxon>Arthropoda</taxon>
        <taxon>Chelicerata</taxon>
        <taxon>Arachnida</taxon>
        <taxon>Araneae</taxon>
        <taxon>Araneomorphae</taxon>
        <taxon>Entelegynae</taxon>
        <taxon>Araneoidea</taxon>
        <taxon>Nephilidae</taxon>
        <taxon>Trichonephila</taxon>
    </lineage>
</organism>
<evidence type="ECO:0000313" key="2">
    <source>
        <dbReference type="Proteomes" id="UP000887159"/>
    </source>
</evidence>
<dbReference type="InterPro" id="IPR036397">
    <property type="entry name" value="RNaseH_sf"/>
</dbReference>
<proteinExistence type="predicted"/>
<name>A0A8X6WI53_TRICX</name>
<keyword evidence="2" id="KW-1185">Reference proteome</keyword>
<dbReference type="Gene3D" id="3.30.420.10">
    <property type="entry name" value="Ribonuclease H-like superfamily/Ribonuclease H"/>
    <property type="match status" value="1"/>
</dbReference>
<protein>
    <recommendedName>
        <fullName evidence="3">RNase H type-1 domain-containing protein</fullName>
    </recommendedName>
</protein>
<comment type="caution">
    <text evidence="1">The sequence shown here is derived from an EMBL/GenBank/DDBJ whole genome shotgun (WGS) entry which is preliminary data.</text>
</comment>
<dbReference type="EMBL" id="BMAU01021432">
    <property type="protein sequence ID" value="GFY35483.1"/>
    <property type="molecule type" value="Genomic_DNA"/>
</dbReference>
<accession>A0A8X6WI53</accession>
<dbReference type="AlphaFoldDB" id="A0A8X6WI53"/>
<evidence type="ECO:0000313" key="1">
    <source>
        <dbReference type="EMBL" id="GFY35483.1"/>
    </source>
</evidence>
<dbReference type="InterPro" id="IPR012337">
    <property type="entry name" value="RNaseH-like_sf"/>
</dbReference>
<gene>
    <name evidence="1" type="primary">NCL1_44662</name>
    <name evidence="1" type="ORF">TNCV_195861</name>
</gene>
<dbReference type="GO" id="GO:0003676">
    <property type="term" value="F:nucleic acid binding"/>
    <property type="evidence" value="ECO:0007669"/>
    <property type="project" value="InterPro"/>
</dbReference>
<dbReference type="Proteomes" id="UP000887159">
    <property type="component" value="Unassembled WGS sequence"/>
</dbReference>